<keyword evidence="2" id="KW-1185">Reference proteome</keyword>
<dbReference type="EMBL" id="CP051180">
    <property type="protein sequence ID" value="QIZ76677.1"/>
    <property type="molecule type" value="Genomic_DNA"/>
</dbReference>
<reference evidence="1 2" key="1">
    <citation type="submission" date="2020-04" db="EMBL/GenBank/DDBJ databases">
        <title>Ferrimonas sp. S7 isolated from sea water.</title>
        <authorList>
            <person name="Bae S.S."/>
            <person name="Baek K."/>
        </authorList>
    </citation>
    <scope>NUCLEOTIDE SEQUENCE [LARGE SCALE GENOMIC DNA]</scope>
    <source>
        <strain evidence="1 2">S7</strain>
    </source>
</reference>
<proteinExistence type="predicted"/>
<sequence length="48" mass="5550">MNQFSFELENLRDDDHSLPLVMCKMEEIAIFLLVGGDTNDSKGWLYVD</sequence>
<organism evidence="1 2">
    <name type="scientific">Ferrimonas lipolytica</name>
    <dbReference type="NCBI Taxonomy" id="2724191"/>
    <lineage>
        <taxon>Bacteria</taxon>
        <taxon>Pseudomonadati</taxon>
        <taxon>Pseudomonadota</taxon>
        <taxon>Gammaproteobacteria</taxon>
        <taxon>Alteromonadales</taxon>
        <taxon>Ferrimonadaceae</taxon>
        <taxon>Ferrimonas</taxon>
    </lineage>
</organism>
<dbReference type="RefSeq" id="WP_168659938.1">
    <property type="nucleotide sequence ID" value="NZ_CP051180.1"/>
</dbReference>
<dbReference type="KEGG" id="fes:HER31_07210"/>
<name>A0A6H1UC56_9GAMM</name>
<protein>
    <submittedName>
        <fullName evidence="1">Uncharacterized protein</fullName>
    </submittedName>
</protein>
<evidence type="ECO:0000313" key="2">
    <source>
        <dbReference type="Proteomes" id="UP000501602"/>
    </source>
</evidence>
<gene>
    <name evidence="1" type="ORF">HER31_07210</name>
</gene>
<dbReference type="AlphaFoldDB" id="A0A6H1UC56"/>
<evidence type="ECO:0000313" key="1">
    <source>
        <dbReference type="EMBL" id="QIZ76677.1"/>
    </source>
</evidence>
<dbReference type="Proteomes" id="UP000501602">
    <property type="component" value="Chromosome"/>
</dbReference>
<accession>A0A6H1UC56</accession>